<accession>A0AA36GHH5</accession>
<evidence type="ECO:0000256" key="4">
    <source>
        <dbReference type="ARBA" id="ARBA00022692"/>
    </source>
</evidence>
<evidence type="ECO:0000313" key="9">
    <source>
        <dbReference type="EMBL" id="CAJ0588576.1"/>
    </source>
</evidence>
<organism evidence="9 10">
    <name type="scientific">Cylicocyclus nassatus</name>
    <name type="common">Nematode worm</name>
    <dbReference type="NCBI Taxonomy" id="53992"/>
    <lineage>
        <taxon>Eukaryota</taxon>
        <taxon>Metazoa</taxon>
        <taxon>Ecdysozoa</taxon>
        <taxon>Nematoda</taxon>
        <taxon>Chromadorea</taxon>
        <taxon>Rhabditida</taxon>
        <taxon>Rhabditina</taxon>
        <taxon>Rhabditomorpha</taxon>
        <taxon>Strongyloidea</taxon>
        <taxon>Strongylidae</taxon>
        <taxon>Cylicocyclus</taxon>
    </lineage>
</organism>
<sequence>MIFVFFFCIVSVILWGVFITTGYLCYIVRHSNRGHRKHLLDPKVGTVSLCCVLGSGGHTTEMLELLKHMGTQYTPRWYVVADTDHMSKDKALEFEKTCANHTFHICTIPRSREVGQSFVTSVPTTLYAFIHALRLVWKANPDLLLVNGPGSCIPVVFAAALFDMVRLRDTVIIYEESLCRVESLSLSGSILYFLGLTDDIVVQWKQLKEKYPRTTLISDLQ</sequence>
<comment type="subcellular location">
    <subcellularLocation>
        <location evidence="1">Endoplasmic reticulum membrane</location>
        <topology evidence="1">Single-pass membrane protein</topology>
    </subcellularLocation>
</comment>
<evidence type="ECO:0000256" key="1">
    <source>
        <dbReference type="ARBA" id="ARBA00004389"/>
    </source>
</evidence>
<dbReference type="InterPro" id="IPR013969">
    <property type="entry name" value="Oligosacch_biosynth_Alg14"/>
</dbReference>
<dbReference type="Gene3D" id="3.40.50.2000">
    <property type="entry name" value="Glycogen Phosphorylase B"/>
    <property type="match status" value="1"/>
</dbReference>
<keyword evidence="10" id="KW-1185">Reference proteome</keyword>
<dbReference type="GO" id="GO:0006488">
    <property type="term" value="P:dolichol-linked oligosaccharide biosynthetic process"/>
    <property type="evidence" value="ECO:0007669"/>
    <property type="project" value="InterPro"/>
</dbReference>
<dbReference type="GO" id="GO:0004577">
    <property type="term" value="F:N-acetylglucosaminyldiphosphodolichol N-acetylglucosaminyltransferase activity"/>
    <property type="evidence" value="ECO:0007669"/>
    <property type="project" value="TreeGrafter"/>
</dbReference>
<evidence type="ECO:0000256" key="8">
    <source>
        <dbReference type="SAM" id="Phobius"/>
    </source>
</evidence>
<keyword evidence="6 8" id="KW-1133">Transmembrane helix</keyword>
<dbReference type="Proteomes" id="UP001176961">
    <property type="component" value="Unassembled WGS sequence"/>
</dbReference>
<gene>
    <name evidence="9" type="ORF">CYNAS_LOCUS559</name>
</gene>
<dbReference type="AlphaFoldDB" id="A0AA36GHH5"/>
<reference evidence="9" key="1">
    <citation type="submission" date="2023-07" db="EMBL/GenBank/DDBJ databases">
        <authorList>
            <consortium name="CYATHOMIX"/>
        </authorList>
    </citation>
    <scope>NUCLEOTIDE SEQUENCE</scope>
    <source>
        <strain evidence="9">N/A</strain>
    </source>
</reference>
<keyword evidence="4 8" id="KW-0812">Transmembrane</keyword>
<proteinExistence type="inferred from homology"/>
<dbReference type="GO" id="GO:0043541">
    <property type="term" value="C:UDP-N-acetylglucosamine transferase complex"/>
    <property type="evidence" value="ECO:0007669"/>
    <property type="project" value="TreeGrafter"/>
</dbReference>
<dbReference type="PANTHER" id="PTHR12154:SF4">
    <property type="entry name" value="UDP-N-ACETYLGLUCOSAMINE TRANSFERASE SUBUNIT ALG14 HOMOLOG"/>
    <property type="match status" value="1"/>
</dbReference>
<dbReference type="EMBL" id="CATQJL010000001">
    <property type="protein sequence ID" value="CAJ0588576.1"/>
    <property type="molecule type" value="Genomic_DNA"/>
</dbReference>
<keyword evidence="7 8" id="KW-0472">Membrane</keyword>
<evidence type="ECO:0000256" key="6">
    <source>
        <dbReference type="ARBA" id="ARBA00022989"/>
    </source>
</evidence>
<evidence type="ECO:0000256" key="7">
    <source>
        <dbReference type="ARBA" id="ARBA00023136"/>
    </source>
</evidence>
<dbReference type="PANTHER" id="PTHR12154">
    <property type="entry name" value="GLYCOSYL TRANSFERASE-RELATED"/>
    <property type="match status" value="1"/>
</dbReference>
<evidence type="ECO:0000256" key="3">
    <source>
        <dbReference type="ARBA" id="ARBA00017467"/>
    </source>
</evidence>
<evidence type="ECO:0000313" key="10">
    <source>
        <dbReference type="Proteomes" id="UP001176961"/>
    </source>
</evidence>
<evidence type="ECO:0000256" key="2">
    <source>
        <dbReference type="ARBA" id="ARBA00009731"/>
    </source>
</evidence>
<dbReference type="Pfam" id="PF08660">
    <property type="entry name" value="Alg14"/>
    <property type="match status" value="1"/>
</dbReference>
<comment type="caution">
    <text evidence="9">The sequence shown here is derived from an EMBL/GenBank/DDBJ whole genome shotgun (WGS) entry which is preliminary data.</text>
</comment>
<comment type="similarity">
    <text evidence="2">Belongs to the ALG14 family.</text>
</comment>
<evidence type="ECO:0000256" key="5">
    <source>
        <dbReference type="ARBA" id="ARBA00022824"/>
    </source>
</evidence>
<feature type="transmembrane region" description="Helical" evidence="8">
    <location>
        <begin position="6"/>
        <end position="28"/>
    </location>
</feature>
<name>A0AA36GHH5_CYLNA</name>
<feature type="transmembrane region" description="Helical" evidence="8">
    <location>
        <begin position="143"/>
        <end position="162"/>
    </location>
</feature>
<keyword evidence="5" id="KW-0256">Endoplasmic reticulum</keyword>
<protein>
    <recommendedName>
        <fullName evidence="3">UDP-N-acetylglucosamine transferase subunit ALG14</fullName>
    </recommendedName>
</protein>